<dbReference type="PROSITE" id="PS50082">
    <property type="entry name" value="WD_REPEATS_2"/>
    <property type="match status" value="6"/>
</dbReference>
<dbReference type="InterPro" id="IPR019775">
    <property type="entry name" value="WD40_repeat_CS"/>
</dbReference>
<evidence type="ECO:0000256" key="1">
    <source>
        <dbReference type="ARBA" id="ARBA00022574"/>
    </source>
</evidence>
<dbReference type="SUPFAM" id="SSF48403">
    <property type="entry name" value="Ankyrin repeat"/>
    <property type="match status" value="1"/>
</dbReference>
<dbReference type="Pfam" id="PF00400">
    <property type="entry name" value="WD40"/>
    <property type="match status" value="9"/>
</dbReference>
<protein>
    <recommendedName>
        <fullName evidence="5">PH domain-containing protein</fullName>
    </recommendedName>
</protein>
<feature type="repeat" description="WD" evidence="3">
    <location>
        <begin position="866"/>
        <end position="907"/>
    </location>
</feature>
<dbReference type="InterPro" id="IPR001849">
    <property type="entry name" value="PH_domain"/>
</dbReference>
<evidence type="ECO:0000256" key="2">
    <source>
        <dbReference type="ARBA" id="ARBA00022737"/>
    </source>
</evidence>
<dbReference type="PROSITE" id="PS50003">
    <property type="entry name" value="PH_DOMAIN"/>
    <property type="match status" value="1"/>
</dbReference>
<feature type="region of interest" description="Disordered" evidence="4">
    <location>
        <begin position="955"/>
        <end position="1023"/>
    </location>
</feature>
<feature type="repeat" description="WD" evidence="3">
    <location>
        <begin position="1042"/>
        <end position="1083"/>
    </location>
</feature>
<evidence type="ECO:0000256" key="4">
    <source>
        <dbReference type="SAM" id="MobiDB-lite"/>
    </source>
</evidence>
<sequence length="1337" mass="150837">MTQKIEREVIAEGFIRYVLVNESEGYRDGGGILVSLNDEKPIAIELWFRNWLVNSVPALPFILSLQQGMIDAPRYKGNLNRKTGRRKAWKSSFAVLTDQHLTFYKNEETYNRRGKIAAKILVSNITKINRAEISKKTVKNIIEIICGKNSYSISTDIVEESERWILAINLVSELNQGLENKMNIIKQIELKQFPKLMQQNDFKIEHLYPLQNKSRFGIFLFMLQQNNYKVINDLIQKGYDLSKSKEFDRCKPQELASFLCTFADPKIFDFILNYFDQIGYELDTNIKTVWILKSVNANDIESLKILIKFGIKTEDKQATNQSFASNALIFLEQKKYDLLESLVQLVNINDYGMPTLSMDISNEKITPLLFCAKKLDFQGAKILLQKETDINARIWSSLDTPLHVVAKQLSDRNIDDIVKFTDLLLENGADATQVNKKNKTALMEALEAFEKCQDITTSKFENEYISKMLLATQVMSLDEELLKKLSKFGIVVCVETRDLARKIGFRNTLPYRTKLNIKPTSPTQKDSLFDYKWLMSNYTCGQMFGIFKRKVTDKKDTVTKFVLDALERSKHALASHNKQLLTQLFARISLLRYLDKRVHELLKEGTDSVDPVWMCPLTASLTDSSGYTFDYFFRNGQEPSSICVLHEIVSEHPVPVYCLAADSDSRGFIVSGDANGSVMLYDLEKGKAVGKITKIHNAAVRSIALSTNGQKAVSVSNDFTLKMWTTRTKLVHKNIKIHNSFINCVATNKTATLATTVSDDSNVLVTNVILAKQKYKFEAHQGPVNAVKMVFESYIVSAGEDGMVITWDIKTQRQERQFRAHSMPINVLNIFGESLDSMFILTGSDDSTVRVFDTSSKDPTTPIIVFSEHAAPICALDVSSDGLFVASASLDGEVKLWRLSDGTVLSDVRKIGSAHANALLFALNNSRLVCALDNSLILIFSVFSHSLNGETKRVLPQVQSPSPKLVKPSVLPQNSKSFHLPRTKDRNKNITLNISNENPDDKLNENENTPQQKTSSTTITTSQISHLTTTSLIQKTPSPQNSRGHTMRVEILCSSRDGSIFATSSQDGKIKIWQSETLRIIAELTNKTDKITALSISPDKKYLVSGSQGNIDVWSLETFEKRNSFKEIHKVRVRGLEVMEDSTQVFSCADESIVKMWNLHNGQIINQLISHTDWVRSLSLSIRGKQLLTVGDDNKIIIWETETGKLLHQIPTQQSWITSCCFTSNDKHIVVSSANNNEIEVWNFVNLRRSSVLSVPDAIGINGVCYISQMKRLFSISKNVGTLWDILGNTVVAQFTADSELVCCSSIKCTIDFKIEEIIIVGDDTGRVHFLRIINQK</sequence>
<dbReference type="SMART" id="SM00233">
    <property type="entry name" value="PH"/>
    <property type="match status" value="1"/>
</dbReference>
<dbReference type="CDD" id="cd00200">
    <property type="entry name" value="WD40"/>
    <property type="match status" value="2"/>
</dbReference>
<dbReference type="Pfam" id="PF00169">
    <property type="entry name" value="PH"/>
    <property type="match status" value="1"/>
</dbReference>
<reference evidence="6" key="1">
    <citation type="submission" date="2022-10" db="EMBL/GenBank/DDBJ databases">
        <title>Novel sulphate-reducing endosymbionts in the free-living metamonad Anaeramoeba.</title>
        <authorList>
            <person name="Jerlstrom-Hultqvist J."/>
            <person name="Cepicka I."/>
            <person name="Gallot-Lavallee L."/>
            <person name="Salas-Leiva D."/>
            <person name="Curtis B.A."/>
            <person name="Zahonova K."/>
            <person name="Pipaliya S."/>
            <person name="Dacks J."/>
            <person name="Roger A.J."/>
        </authorList>
    </citation>
    <scope>NUCLEOTIDE SEQUENCE</scope>
    <source>
        <strain evidence="6">BMAN</strain>
    </source>
</reference>
<proteinExistence type="predicted"/>
<evidence type="ECO:0000256" key="3">
    <source>
        <dbReference type="PROSITE-ProRule" id="PRU00221"/>
    </source>
</evidence>
<dbReference type="PROSITE" id="PS00678">
    <property type="entry name" value="WD_REPEATS_1"/>
    <property type="match status" value="2"/>
</dbReference>
<dbReference type="Proteomes" id="UP001149090">
    <property type="component" value="Unassembled WGS sequence"/>
</dbReference>
<feature type="repeat" description="WD" evidence="3">
    <location>
        <begin position="777"/>
        <end position="817"/>
    </location>
</feature>
<dbReference type="SUPFAM" id="SSF50729">
    <property type="entry name" value="PH domain-like"/>
    <property type="match status" value="1"/>
</dbReference>
<dbReference type="OrthoDB" id="10251741at2759"/>
<dbReference type="EMBL" id="JAPDFW010000070">
    <property type="protein sequence ID" value="KAJ5074331.1"/>
    <property type="molecule type" value="Genomic_DNA"/>
</dbReference>
<name>A0A9Q0LJ46_ANAIG</name>
<dbReference type="Gene3D" id="2.30.29.30">
    <property type="entry name" value="Pleckstrin-homology domain (PH domain)/Phosphotyrosine-binding domain (PTB)"/>
    <property type="match status" value="1"/>
</dbReference>
<organism evidence="6 7">
    <name type="scientific">Anaeramoeba ignava</name>
    <name type="common">Anaerobic marine amoeba</name>
    <dbReference type="NCBI Taxonomy" id="1746090"/>
    <lineage>
        <taxon>Eukaryota</taxon>
        <taxon>Metamonada</taxon>
        <taxon>Anaeramoebidae</taxon>
        <taxon>Anaeramoeba</taxon>
    </lineage>
</organism>
<keyword evidence="7" id="KW-1185">Reference proteome</keyword>
<comment type="caution">
    <text evidence="6">The sequence shown here is derived from an EMBL/GenBank/DDBJ whole genome shotgun (WGS) entry which is preliminary data.</text>
</comment>
<feature type="compositionally biased region" description="Low complexity" evidence="4">
    <location>
        <begin position="1014"/>
        <end position="1023"/>
    </location>
</feature>
<feature type="domain" description="PH" evidence="5">
    <location>
        <begin position="72"/>
        <end position="173"/>
    </location>
</feature>
<dbReference type="PROSITE" id="PS50294">
    <property type="entry name" value="WD_REPEATS_REGION"/>
    <property type="match status" value="5"/>
</dbReference>
<keyword evidence="1 3" id="KW-0853">WD repeat</keyword>
<dbReference type="InterPro" id="IPR036770">
    <property type="entry name" value="Ankyrin_rpt-contain_sf"/>
</dbReference>
<accession>A0A9Q0LJ46</accession>
<dbReference type="InterPro" id="IPR036322">
    <property type="entry name" value="WD40_repeat_dom_sf"/>
</dbReference>
<dbReference type="InterPro" id="IPR001680">
    <property type="entry name" value="WD40_rpt"/>
</dbReference>
<dbReference type="Gene3D" id="1.25.40.20">
    <property type="entry name" value="Ankyrin repeat-containing domain"/>
    <property type="match status" value="1"/>
</dbReference>
<feature type="repeat" description="WD" evidence="3">
    <location>
        <begin position="1126"/>
        <end position="1167"/>
    </location>
</feature>
<dbReference type="SMART" id="SM00320">
    <property type="entry name" value="WD40"/>
    <property type="match status" value="11"/>
</dbReference>
<dbReference type="PANTHER" id="PTHR19848">
    <property type="entry name" value="WD40 REPEAT PROTEIN"/>
    <property type="match status" value="1"/>
</dbReference>
<dbReference type="PANTHER" id="PTHR19848:SF8">
    <property type="entry name" value="F-BOX AND WD REPEAT DOMAIN CONTAINING 7"/>
    <property type="match status" value="1"/>
</dbReference>
<evidence type="ECO:0000313" key="7">
    <source>
        <dbReference type="Proteomes" id="UP001149090"/>
    </source>
</evidence>
<feature type="repeat" description="WD" evidence="3">
    <location>
        <begin position="693"/>
        <end position="728"/>
    </location>
</feature>
<dbReference type="SUPFAM" id="SSF50969">
    <property type="entry name" value="YVTN repeat-like/Quinoprotein amine dehydrogenase"/>
    <property type="match status" value="1"/>
</dbReference>
<dbReference type="InterPro" id="IPR015943">
    <property type="entry name" value="WD40/YVTN_repeat-like_dom_sf"/>
</dbReference>
<dbReference type="InterPro" id="IPR011044">
    <property type="entry name" value="Quino_amine_DH_bsu"/>
</dbReference>
<dbReference type="Gene3D" id="2.130.10.10">
    <property type="entry name" value="YVTN repeat-like/Quinoprotein amine dehydrogenase"/>
    <property type="match status" value="4"/>
</dbReference>
<dbReference type="SUPFAM" id="SSF50978">
    <property type="entry name" value="WD40 repeat-like"/>
    <property type="match status" value="2"/>
</dbReference>
<feature type="repeat" description="WD" evidence="3">
    <location>
        <begin position="1168"/>
        <end position="1209"/>
    </location>
</feature>
<keyword evidence="2" id="KW-0677">Repeat</keyword>
<dbReference type="InterPro" id="IPR011993">
    <property type="entry name" value="PH-like_dom_sf"/>
</dbReference>
<gene>
    <name evidence="6" type="ORF">M0811_00960</name>
</gene>
<evidence type="ECO:0000313" key="6">
    <source>
        <dbReference type="EMBL" id="KAJ5074331.1"/>
    </source>
</evidence>
<evidence type="ECO:0000259" key="5">
    <source>
        <dbReference type="PROSITE" id="PS50003"/>
    </source>
</evidence>